<dbReference type="GO" id="GO:0005634">
    <property type="term" value="C:nucleus"/>
    <property type="evidence" value="ECO:0007669"/>
    <property type="project" value="UniProtKB-SubCell"/>
</dbReference>
<dbReference type="GeneID" id="105899549"/>
<dbReference type="PIRSF" id="PIRSF038170">
    <property type="entry name" value="tRNA_m1A_mtfrase"/>
    <property type="match status" value="1"/>
</dbReference>
<dbReference type="GO" id="GO:0030488">
    <property type="term" value="P:tRNA methylation"/>
    <property type="evidence" value="ECO:0007669"/>
    <property type="project" value="InterPro"/>
</dbReference>
<evidence type="ECO:0000256" key="3">
    <source>
        <dbReference type="ARBA" id="ARBA00021704"/>
    </source>
</evidence>
<feature type="compositionally biased region" description="Basic and acidic residues" evidence="7">
    <location>
        <begin position="292"/>
        <end position="305"/>
    </location>
</feature>
<evidence type="ECO:0000256" key="6">
    <source>
        <dbReference type="PIRNR" id="PIRNR038170"/>
    </source>
</evidence>
<organism evidence="8 9">
    <name type="scientific">Clupea harengus</name>
    <name type="common">Atlantic herring</name>
    <dbReference type="NCBI Taxonomy" id="7950"/>
    <lineage>
        <taxon>Eukaryota</taxon>
        <taxon>Metazoa</taxon>
        <taxon>Chordata</taxon>
        <taxon>Craniata</taxon>
        <taxon>Vertebrata</taxon>
        <taxon>Euteleostomi</taxon>
        <taxon>Actinopterygii</taxon>
        <taxon>Neopterygii</taxon>
        <taxon>Teleostei</taxon>
        <taxon>Clupei</taxon>
        <taxon>Clupeiformes</taxon>
        <taxon>Clupeoidei</taxon>
        <taxon>Clupeidae</taxon>
        <taxon>Clupea</taxon>
    </lineage>
</organism>
<reference evidence="9" key="1">
    <citation type="submission" date="2025-08" db="UniProtKB">
        <authorList>
            <consortium name="RefSeq"/>
        </authorList>
    </citation>
    <scope>IDENTIFICATION</scope>
</reference>
<name>A0A6P3VVM3_CLUHA</name>
<feature type="compositionally biased region" description="Basic and acidic residues" evidence="7">
    <location>
        <begin position="451"/>
        <end position="466"/>
    </location>
</feature>
<keyword evidence="4 6" id="KW-0819">tRNA processing</keyword>
<sequence length="476" mass="52630">MADNGDDKDAAYRICDGDYVVLKRGDIYKAAQIQAKRKVVFEKQWFFLDKSVGELYGTTFEIQAGGALKPHAAKQVVGVADKDGKEVGTDNRNISDDGKSQKLTRDDIETLKEQGLKGQEIVQQLIDNSATFKNKTAFAQEKYIKKKKKKYDNSVTVLKPSTRILAMMYHGREPGKICHLRYDTLAQMLTLGNIHAGSKILVFETCAGLVLGAVMERMGGYGSLIQFYPGGGPTRAGMESFGFPPHFHQTLHEFPLCKVNALLAGNLEAEGSPDAAVDPQEQAPDGAEGDGEASKETQEMEVREGDAEDDDSKEKERQERRREKKVQETKVKNEERRKKLVATAALLEGGNADGLVIASRFDPCSVLLCLKRFLAPSRPFVVYCQYREPLIECYNKLREQGGAISMRLTDSWLRHYQVLPNRTHPVLLMSGGGGYVLTGTTVATETAKATQAKEEEPASKRIRLEEVDSVSSSNPA</sequence>
<evidence type="ECO:0000313" key="9">
    <source>
        <dbReference type="RefSeq" id="XP_012682203.2"/>
    </source>
</evidence>
<dbReference type="Proteomes" id="UP000515152">
    <property type="component" value="Chromosome 15"/>
</dbReference>
<dbReference type="OrthoDB" id="10254665at2759"/>
<evidence type="ECO:0000313" key="8">
    <source>
        <dbReference type="Proteomes" id="UP000515152"/>
    </source>
</evidence>
<comment type="subunit">
    <text evidence="6">Heterotetramer.</text>
</comment>
<protein>
    <recommendedName>
        <fullName evidence="3 6">tRNA (adenine(58)-N(1))-methyltransferase non-catalytic subunit TRM6</fullName>
    </recommendedName>
</protein>
<evidence type="ECO:0000256" key="7">
    <source>
        <dbReference type="SAM" id="MobiDB-lite"/>
    </source>
</evidence>
<feature type="region of interest" description="Disordered" evidence="7">
    <location>
        <begin position="271"/>
        <end position="333"/>
    </location>
</feature>
<evidence type="ECO:0000256" key="1">
    <source>
        <dbReference type="ARBA" id="ARBA00004123"/>
    </source>
</evidence>
<comment type="function">
    <text evidence="6">Substrate-binding subunit of tRNA (adenine-N1-)-methyltransferase, which catalyzes the formation of N1-methyladenine at position 58 (m1A58) in initiator methionyl-tRNA.</text>
</comment>
<evidence type="ECO:0000256" key="4">
    <source>
        <dbReference type="ARBA" id="ARBA00022694"/>
    </source>
</evidence>
<feature type="region of interest" description="Disordered" evidence="7">
    <location>
        <begin position="447"/>
        <end position="476"/>
    </location>
</feature>
<accession>A0A6P3VVM3</accession>
<evidence type="ECO:0000256" key="5">
    <source>
        <dbReference type="ARBA" id="ARBA00023242"/>
    </source>
</evidence>
<keyword evidence="5 6" id="KW-0539">Nucleus</keyword>
<dbReference type="PANTHER" id="PTHR12945">
    <property type="entry name" value="TRANSLATION INITIATION FACTOR EIF3-RELATED"/>
    <property type="match status" value="1"/>
</dbReference>
<gene>
    <name evidence="9" type="primary">trmt6</name>
</gene>
<dbReference type="GO" id="GO:0031515">
    <property type="term" value="C:tRNA (m1A) methyltransferase complex"/>
    <property type="evidence" value="ECO:0007669"/>
    <property type="project" value="UniProtKB-UniRule"/>
</dbReference>
<dbReference type="KEGG" id="char:105899549"/>
<comment type="subcellular location">
    <subcellularLocation>
        <location evidence="1 6">Nucleus</location>
    </subcellularLocation>
</comment>
<dbReference type="CTD" id="51605"/>
<dbReference type="PANTHER" id="PTHR12945:SF0">
    <property type="entry name" value="TRNA (ADENINE(58)-N(1))-METHYLTRANSFERASE NON-CATALYTIC SUBUNIT TRM6"/>
    <property type="match status" value="1"/>
</dbReference>
<proteinExistence type="inferred from homology"/>
<dbReference type="AlphaFoldDB" id="A0A6P3VVM3"/>
<keyword evidence="8" id="KW-1185">Reference proteome</keyword>
<dbReference type="InterPro" id="IPR017423">
    <property type="entry name" value="TRM6"/>
</dbReference>
<comment type="similarity">
    <text evidence="2 6">Belongs to the TRM6/GCD10 family.</text>
</comment>
<dbReference type="RefSeq" id="XP_012682203.2">
    <property type="nucleotide sequence ID" value="XM_012826749.3"/>
</dbReference>
<dbReference type="Pfam" id="PF04189">
    <property type="entry name" value="Gcd10p"/>
    <property type="match status" value="1"/>
</dbReference>
<evidence type="ECO:0000256" key="2">
    <source>
        <dbReference type="ARBA" id="ARBA00008320"/>
    </source>
</evidence>
<feature type="compositionally biased region" description="Basic and acidic residues" evidence="7">
    <location>
        <begin position="312"/>
        <end position="333"/>
    </location>
</feature>